<organism evidence="1 2">
    <name type="scientific">Candidatus Aramenus sulfurataquae</name>
    <dbReference type="NCBI Taxonomy" id="1326980"/>
    <lineage>
        <taxon>Archaea</taxon>
        <taxon>Thermoproteota</taxon>
        <taxon>Thermoprotei</taxon>
        <taxon>Sulfolobales</taxon>
        <taxon>Sulfolobaceae</taxon>
        <taxon>Candidatus Aramenus</taxon>
    </lineage>
</organism>
<reference evidence="1" key="1">
    <citation type="submission" date="2024-07" db="EMBL/GenBank/DDBJ databases">
        <title>Metagenome and Metagenome-Assembled Genomes of Archaea from a hot spring from the geothermal field of Los Azufres, Mexico.</title>
        <authorList>
            <person name="Marin-Paredes R."/>
            <person name="Martinez-Romero E."/>
            <person name="Servin-Garciduenas L.E."/>
        </authorList>
    </citation>
    <scope>NUCLEOTIDE SEQUENCE</scope>
    <source>
        <strain evidence="1">AZ1-454</strain>
    </source>
</reference>
<comment type="caution">
    <text evidence="1">The sequence shown here is derived from an EMBL/GenBank/DDBJ whole genome shotgun (WGS) entry which is preliminary data.</text>
</comment>
<proteinExistence type="predicted"/>
<accession>A0ACC6TPB7</accession>
<gene>
    <name evidence="1" type="ORF">TQ35_0005835</name>
</gene>
<dbReference type="Proteomes" id="UP000053480">
    <property type="component" value="Unassembled WGS sequence"/>
</dbReference>
<dbReference type="EMBL" id="JZWS03000006">
    <property type="protein sequence ID" value="MEW9491706.1"/>
    <property type="molecule type" value="Genomic_DNA"/>
</dbReference>
<evidence type="ECO:0000313" key="2">
    <source>
        <dbReference type="Proteomes" id="UP000053480"/>
    </source>
</evidence>
<protein>
    <submittedName>
        <fullName evidence="1">DUF364 domain-containing protein</fullName>
    </submittedName>
</protein>
<sequence>MILEEAIEELSYELKQRKVINLCVGVAFTSVILDNQSVGLSHTVTEGEVENAGEIVGKNAYDVAKEIDSPIKRSISLAILNALGSRNLEKGDPMTLFTGNKLCVFGYQPYVNSAGFKEVVAYDFSNSPNFKPFSEYKGEVCDTAVIFASSFVLNATESILKGLRADHIVLTGVSSFEAPQTLKKYGFEVVGKVIPTDNYRVFRIICEGGGARQLNKFVTRGFRRL</sequence>
<evidence type="ECO:0000313" key="1">
    <source>
        <dbReference type="EMBL" id="MEW9491706.1"/>
    </source>
</evidence>
<name>A0ACC6TPB7_9CREN</name>